<evidence type="ECO:0000256" key="1">
    <source>
        <dbReference type="SAM" id="Phobius"/>
    </source>
</evidence>
<dbReference type="AlphaFoldDB" id="A0A238XZK3"/>
<accession>A0A238XZK3</accession>
<feature type="transmembrane region" description="Helical" evidence="1">
    <location>
        <begin position="146"/>
        <end position="172"/>
    </location>
</feature>
<dbReference type="GO" id="GO:0043190">
    <property type="term" value="C:ATP-binding cassette (ABC) transporter complex"/>
    <property type="evidence" value="ECO:0007669"/>
    <property type="project" value="InterPro"/>
</dbReference>
<dbReference type="InterPro" id="IPR058548">
    <property type="entry name" value="MlaB-like_STAS"/>
</dbReference>
<evidence type="ECO:0000259" key="2">
    <source>
        <dbReference type="PROSITE" id="PS50801"/>
    </source>
</evidence>
<evidence type="ECO:0000313" key="3">
    <source>
        <dbReference type="EMBL" id="SNR63843.1"/>
    </source>
</evidence>
<dbReference type="Proteomes" id="UP000198324">
    <property type="component" value="Unassembled WGS sequence"/>
</dbReference>
<keyword evidence="1" id="KW-0812">Transmembrane</keyword>
<reference evidence="3 4" key="1">
    <citation type="submission" date="2017-06" db="EMBL/GenBank/DDBJ databases">
        <authorList>
            <person name="Kim H.J."/>
            <person name="Triplett B.A."/>
        </authorList>
    </citation>
    <scope>NUCLEOTIDE SEQUENCE [LARGE SCALE GENOMIC DNA]</scope>
    <source>
        <strain evidence="3 4">DSM 13116</strain>
    </source>
</reference>
<dbReference type="Gene3D" id="3.30.750.24">
    <property type="entry name" value="STAS domain"/>
    <property type="match status" value="1"/>
</dbReference>
<proteinExistence type="predicted"/>
<feature type="transmembrane region" description="Helical" evidence="1">
    <location>
        <begin position="299"/>
        <end position="319"/>
    </location>
</feature>
<protein>
    <submittedName>
        <fullName evidence="3">Phospholipid/cholesterol/gamma-HCH transport system permease protein</fullName>
    </submittedName>
</protein>
<dbReference type="InterPro" id="IPR030802">
    <property type="entry name" value="Permease_MalE"/>
</dbReference>
<dbReference type="SUPFAM" id="SSF52091">
    <property type="entry name" value="SpoIIaa-like"/>
    <property type="match status" value="1"/>
</dbReference>
<dbReference type="EMBL" id="FZOC01000001">
    <property type="protein sequence ID" value="SNR63843.1"/>
    <property type="molecule type" value="Genomic_DNA"/>
</dbReference>
<dbReference type="PANTHER" id="PTHR30188:SF3">
    <property type="entry name" value="ABC TRANSPORTER PERMEASE"/>
    <property type="match status" value="1"/>
</dbReference>
<dbReference type="InterPro" id="IPR036513">
    <property type="entry name" value="STAS_dom_sf"/>
</dbReference>
<dbReference type="OrthoDB" id="9805022at2"/>
<dbReference type="GO" id="GO:0005548">
    <property type="term" value="F:phospholipid transporter activity"/>
    <property type="evidence" value="ECO:0007669"/>
    <property type="project" value="TreeGrafter"/>
</dbReference>
<dbReference type="Pfam" id="PF13466">
    <property type="entry name" value="STAS_2"/>
    <property type="match status" value="1"/>
</dbReference>
<dbReference type="InterPro" id="IPR002645">
    <property type="entry name" value="STAS_dom"/>
</dbReference>
<sequence length="362" mass="38484">MDGPGSLAVRLSGELRAATVARLWEPALARVRAGDLTSLQVKLDDVRYIDGSGLALLVTLRAEAEAAGVAVSLSGLPERYRHLLELAQRARTAGTAREDDQPKPGTRAALEHLAADLRLLVSFVGESALVVWNALRRPRTVRWKDVLRQAVAVGVESLPILLLIGFLMGMIMSFQSVITLQRFGGEIYVPNMLGLVMFREMGPLVTAILLAARSGSAFAAEIGTMHVNEELDALSTMGISPVRFLVGPRLLSSLAVVPVMTLFFNFASLVGGALVMVSIGFPLVTFTSRVFANVTATDLIGSLIKILVFSVLVTGVSCLKGLRTGGGADAVGRSTTGAVVAGLILITVADGLFAVLFYYFKF</sequence>
<gene>
    <name evidence="3" type="ORF">SAMN04488503_0527</name>
</gene>
<organism evidence="3 4">
    <name type="scientific">Humidesulfovibrio mexicanus</name>
    <dbReference type="NCBI Taxonomy" id="147047"/>
    <lineage>
        <taxon>Bacteria</taxon>
        <taxon>Pseudomonadati</taxon>
        <taxon>Thermodesulfobacteriota</taxon>
        <taxon>Desulfovibrionia</taxon>
        <taxon>Desulfovibrionales</taxon>
        <taxon>Desulfovibrionaceae</taxon>
        <taxon>Humidesulfovibrio</taxon>
    </lineage>
</organism>
<feature type="domain" description="STAS" evidence="2">
    <location>
        <begin position="1"/>
        <end position="87"/>
    </location>
</feature>
<keyword evidence="1" id="KW-1133">Transmembrane helix</keyword>
<keyword evidence="4" id="KW-1185">Reference proteome</keyword>
<dbReference type="PROSITE" id="PS50801">
    <property type="entry name" value="STAS"/>
    <property type="match status" value="1"/>
</dbReference>
<keyword evidence="1" id="KW-0472">Membrane</keyword>
<name>A0A238XZK3_9BACT</name>
<feature type="transmembrane region" description="Helical" evidence="1">
    <location>
        <begin position="192"/>
        <end position="212"/>
    </location>
</feature>
<feature type="transmembrane region" description="Helical" evidence="1">
    <location>
        <begin position="339"/>
        <end position="360"/>
    </location>
</feature>
<dbReference type="Pfam" id="PF02405">
    <property type="entry name" value="MlaE"/>
    <property type="match status" value="1"/>
</dbReference>
<evidence type="ECO:0000313" key="4">
    <source>
        <dbReference type="Proteomes" id="UP000198324"/>
    </source>
</evidence>
<dbReference type="CDD" id="cd07043">
    <property type="entry name" value="STAS_anti-anti-sigma_factors"/>
    <property type="match status" value="1"/>
</dbReference>
<dbReference type="PANTHER" id="PTHR30188">
    <property type="entry name" value="ABC TRANSPORTER PERMEASE PROTEIN-RELATED"/>
    <property type="match status" value="1"/>
</dbReference>
<feature type="transmembrane region" description="Helical" evidence="1">
    <location>
        <begin position="250"/>
        <end position="279"/>
    </location>
</feature>